<evidence type="ECO:0000313" key="2">
    <source>
        <dbReference type="Proteomes" id="UP001204772"/>
    </source>
</evidence>
<evidence type="ECO:0000313" key="1">
    <source>
        <dbReference type="EMBL" id="MCP1381207.1"/>
    </source>
</evidence>
<organism evidence="1 2">
    <name type="scientific">Runella salmonicolor</name>
    <dbReference type="NCBI Taxonomy" id="2950278"/>
    <lineage>
        <taxon>Bacteria</taxon>
        <taxon>Pseudomonadati</taxon>
        <taxon>Bacteroidota</taxon>
        <taxon>Cytophagia</taxon>
        <taxon>Cytophagales</taxon>
        <taxon>Spirosomataceae</taxon>
        <taxon>Runella</taxon>
    </lineage>
</organism>
<sequence>MDKNIGVSKTPLLFLIFNRPETTKEVFEVIKNQRPACLFIAADGPRIEREGEAEKCRITREVVLRGIDWDCEVKTYFRDSNVGCGRNVSEAITWFFEHVPEGIILEDDCLPNDSFFSFCAELLEKYRENNAISAISGNNFQLQQPMGIENDYYFSLFPSSWGWATWARSWKDYELYINKWEKLDKKAFLQYLFEEKEYQLWWKNQYDYFFKERPIDTWDFQFHFQSMMRRQLAVIPKANLISNIGHGPDGTHFNNPDSYFANMPTYELDFPLTHPECIERNYEADVFIQDMLFGRAEVVSNFKKIKRLIKRLIKYTPQ</sequence>
<dbReference type="InterPro" id="IPR029044">
    <property type="entry name" value="Nucleotide-diphossugar_trans"/>
</dbReference>
<keyword evidence="1" id="KW-0808">Transferase</keyword>
<comment type="caution">
    <text evidence="1">The sequence shown here is derived from an EMBL/GenBank/DDBJ whole genome shotgun (WGS) entry which is preliminary data.</text>
</comment>
<accession>A0ABT1FHL5</accession>
<name>A0ABT1FHL5_9BACT</name>
<reference evidence="1 2" key="1">
    <citation type="submission" date="2022-06" db="EMBL/GenBank/DDBJ databases">
        <title>Runella sp. S5 genome sequencing.</title>
        <authorList>
            <person name="Park S."/>
        </authorList>
    </citation>
    <scope>NUCLEOTIDE SEQUENCE [LARGE SCALE GENOMIC DNA]</scope>
    <source>
        <strain evidence="1 2">S5</strain>
    </source>
</reference>
<protein>
    <submittedName>
        <fullName evidence="1">Nucleotide-diphospho-sugar transferase</fullName>
    </submittedName>
</protein>
<dbReference type="EMBL" id="JAMZEL010000001">
    <property type="protein sequence ID" value="MCP1381207.1"/>
    <property type="molecule type" value="Genomic_DNA"/>
</dbReference>
<proteinExistence type="predicted"/>
<dbReference type="Proteomes" id="UP001204772">
    <property type="component" value="Unassembled WGS sequence"/>
</dbReference>
<dbReference type="RefSeq" id="WP_253524533.1">
    <property type="nucleotide sequence ID" value="NZ_JAMZEL010000001.1"/>
</dbReference>
<dbReference type="Gene3D" id="3.90.550.10">
    <property type="entry name" value="Spore Coat Polysaccharide Biosynthesis Protein SpsA, Chain A"/>
    <property type="match status" value="1"/>
</dbReference>
<gene>
    <name evidence="1" type="ORF">NCI00_02175</name>
</gene>
<keyword evidence="2" id="KW-1185">Reference proteome</keyword>
<dbReference type="GO" id="GO:0016740">
    <property type="term" value="F:transferase activity"/>
    <property type="evidence" value="ECO:0007669"/>
    <property type="project" value="UniProtKB-KW"/>
</dbReference>
<dbReference type="SUPFAM" id="SSF53448">
    <property type="entry name" value="Nucleotide-diphospho-sugar transferases"/>
    <property type="match status" value="1"/>
</dbReference>